<dbReference type="InterPro" id="IPR001365">
    <property type="entry name" value="A_deaminase_dom"/>
</dbReference>
<dbReference type="GO" id="GO:0005829">
    <property type="term" value="C:cytosol"/>
    <property type="evidence" value="ECO:0007669"/>
    <property type="project" value="TreeGrafter"/>
</dbReference>
<dbReference type="GO" id="GO:0006146">
    <property type="term" value="P:adenine catabolic process"/>
    <property type="evidence" value="ECO:0007669"/>
    <property type="project" value="TreeGrafter"/>
</dbReference>
<dbReference type="InterPro" id="IPR006330">
    <property type="entry name" value="Ado/ade_deaminase"/>
</dbReference>
<comment type="similarity">
    <text evidence="2">Belongs to the metallo-dependent hydrolases superfamily. Adenosine and AMP deaminases family.</text>
</comment>
<gene>
    <name evidence="7" type="ORF">CWO07_14360</name>
</gene>
<dbReference type="PANTHER" id="PTHR43114">
    <property type="entry name" value="ADENINE DEAMINASE"/>
    <property type="match status" value="1"/>
</dbReference>
<keyword evidence="3" id="KW-0479">Metal-binding</keyword>
<evidence type="ECO:0000313" key="8">
    <source>
        <dbReference type="Proteomes" id="UP000244197"/>
    </source>
</evidence>
<feature type="domain" description="Adenosine deaminase" evidence="6">
    <location>
        <begin position="13"/>
        <end position="330"/>
    </location>
</feature>
<protein>
    <submittedName>
        <fullName evidence="7">Adenosine deaminase</fullName>
    </submittedName>
</protein>
<dbReference type="InterPro" id="IPR032466">
    <property type="entry name" value="Metal_Hydrolase"/>
</dbReference>
<keyword evidence="5" id="KW-0862">Zinc</keyword>
<dbReference type="GO" id="GO:0043103">
    <property type="term" value="P:hypoxanthine salvage"/>
    <property type="evidence" value="ECO:0007669"/>
    <property type="project" value="TreeGrafter"/>
</dbReference>
<evidence type="ECO:0000256" key="2">
    <source>
        <dbReference type="ARBA" id="ARBA00006676"/>
    </source>
</evidence>
<reference evidence="7 8" key="1">
    <citation type="submission" date="2017-11" db="EMBL/GenBank/DDBJ databases">
        <title>Population delineation of vibrios coincides with oyster pathogenicity.</title>
        <authorList>
            <person name="Bruto M."/>
            <person name="Labreuche Y."/>
            <person name="James A."/>
            <person name="Piel D."/>
            <person name="Chenivesse S."/>
            <person name="Petton B."/>
            <person name="Polz M.F."/>
            <person name="Le Roux F."/>
        </authorList>
    </citation>
    <scope>NUCLEOTIDE SEQUENCE [LARGE SCALE GENOMIC DNA]</scope>
    <source>
        <strain evidence="7 8">FF_144</strain>
    </source>
</reference>
<dbReference type="RefSeq" id="WP_108187852.1">
    <property type="nucleotide sequence ID" value="NZ_PIFK01000026.1"/>
</dbReference>
<evidence type="ECO:0000256" key="1">
    <source>
        <dbReference type="ARBA" id="ARBA00001947"/>
    </source>
</evidence>
<dbReference type="Pfam" id="PF00962">
    <property type="entry name" value="A_deaminase"/>
    <property type="match status" value="1"/>
</dbReference>
<dbReference type="GO" id="GO:0046872">
    <property type="term" value="F:metal ion binding"/>
    <property type="evidence" value="ECO:0007669"/>
    <property type="project" value="UniProtKB-KW"/>
</dbReference>
<sequence length="364" mass="42105">MSLSLNQFYRAIPKLDLHYHLLGGVKLSTMQSLARKYNVELSKEDARSYYREYQVPGAKRKGGIEALTFLYQVMQEVVYYQAVVMEVAEAAEECGLRYIETFWNPSDCPISYEKLNLALIEAADLAFKKFGVTIRFIPSINRETSPEIAVAMIEEVTKHSHPYVLGVGIDYKEQNAPVENFWKTYRIAEQNGLKKAAHRSEFGLHWRNVETGVELIGCDRIDHGYTIVDNPELTNKYAKSGIPFTVIPSNTYYLSLWSDKAEWQKNQPIRQMAKAGLNIIPCTDDWYIHNTDSANCYRVMVEELGFDLDGVRLMIENSIDAAWVSNEKKQIWKTEWLTEYDDLRAQLKHEPIIPNDIYTKYQRL</sequence>
<evidence type="ECO:0000256" key="5">
    <source>
        <dbReference type="ARBA" id="ARBA00022833"/>
    </source>
</evidence>
<dbReference type="PANTHER" id="PTHR43114:SF6">
    <property type="entry name" value="ADENINE DEAMINASE"/>
    <property type="match status" value="1"/>
</dbReference>
<evidence type="ECO:0000259" key="6">
    <source>
        <dbReference type="Pfam" id="PF00962"/>
    </source>
</evidence>
<evidence type="ECO:0000256" key="4">
    <source>
        <dbReference type="ARBA" id="ARBA00022801"/>
    </source>
</evidence>
<dbReference type="GO" id="GO:0000034">
    <property type="term" value="F:adenine deaminase activity"/>
    <property type="evidence" value="ECO:0007669"/>
    <property type="project" value="TreeGrafter"/>
</dbReference>
<comment type="caution">
    <text evidence="7">The sequence shown here is derived from an EMBL/GenBank/DDBJ whole genome shotgun (WGS) entry which is preliminary data.</text>
</comment>
<proteinExistence type="inferred from homology"/>
<dbReference type="Gene3D" id="3.20.20.140">
    <property type="entry name" value="Metal-dependent hydrolases"/>
    <property type="match status" value="1"/>
</dbReference>
<evidence type="ECO:0000313" key="7">
    <source>
        <dbReference type="EMBL" id="PTP33463.1"/>
    </source>
</evidence>
<dbReference type="Proteomes" id="UP000244197">
    <property type="component" value="Unassembled WGS sequence"/>
</dbReference>
<evidence type="ECO:0000256" key="3">
    <source>
        <dbReference type="ARBA" id="ARBA00022723"/>
    </source>
</evidence>
<organism evidence="7 8">
    <name type="scientific">Vibrio splendidus</name>
    <dbReference type="NCBI Taxonomy" id="29497"/>
    <lineage>
        <taxon>Bacteria</taxon>
        <taxon>Pseudomonadati</taxon>
        <taxon>Pseudomonadota</taxon>
        <taxon>Gammaproteobacteria</taxon>
        <taxon>Vibrionales</taxon>
        <taxon>Vibrionaceae</taxon>
        <taxon>Vibrio</taxon>
    </lineage>
</organism>
<keyword evidence="4" id="KW-0378">Hydrolase</keyword>
<dbReference type="EMBL" id="PIFK01000026">
    <property type="protein sequence ID" value="PTP33463.1"/>
    <property type="molecule type" value="Genomic_DNA"/>
</dbReference>
<accession>A0A2T5EUF3</accession>
<dbReference type="AlphaFoldDB" id="A0A2T5EUF3"/>
<name>A0A2T5EUF3_VIBSP</name>
<comment type="cofactor">
    <cofactor evidence="1">
        <name>Zn(2+)</name>
        <dbReference type="ChEBI" id="CHEBI:29105"/>
    </cofactor>
</comment>
<dbReference type="SUPFAM" id="SSF51556">
    <property type="entry name" value="Metallo-dependent hydrolases"/>
    <property type="match status" value="1"/>
</dbReference>